<organism evidence="3 4">
    <name type="scientific">Chlamydomonas reinhardtii</name>
    <name type="common">Chlamydomonas smithii</name>
    <dbReference type="NCBI Taxonomy" id="3055"/>
    <lineage>
        <taxon>Eukaryota</taxon>
        <taxon>Viridiplantae</taxon>
        <taxon>Chlorophyta</taxon>
        <taxon>core chlorophytes</taxon>
        <taxon>Chlorophyceae</taxon>
        <taxon>CS clade</taxon>
        <taxon>Chlamydomonadales</taxon>
        <taxon>Chlamydomonadaceae</taxon>
        <taxon>Chlamydomonas</taxon>
    </lineage>
</organism>
<sequence>MRGGAINSRLYGISNTTSAQVSCPPRSFTPEEDARATTIAKAICSGAIVSVRLIGVNLAFVSPSASIPGPPKIEVDKTKPVQSAWAPFRPAPPAPYKPFILNSPPCLLVPPLPTSSIETYQWTNKFMLANPPLFNVDPDEPDVDLLADVCNFCQFIYVTVSFPGPPKVEADKASHVRSSWASFRPASPAPYRPSLNSPPRSPASSVASGPLRHSPLPTSPIETYQWTNRFMLANPPLFNVESATPPDAVKFFNTLKTELAAKYGVEGGGGGGAASAAEGGAAGAGAAAGTTAGGGAAVVVGGGFGSGALGGSPVLLLAIAGGLGLVLLLTVLVLLRVTSELGHSARAFEALTGALDALPSRLAAVAQQQALAAAQVAQACPFDGSGGGRRGSGGDFGQPVAVPPLSATGKRGIAAAEGLECACLLTYMGGCEVGGTFGQAANLPQPWIASGASASAWVLKSGPHMFATWALCAR</sequence>
<proteinExistence type="predicted"/>
<keyword evidence="2" id="KW-1133">Transmembrane helix</keyword>
<dbReference type="GeneID" id="66055080"/>
<evidence type="ECO:0000256" key="2">
    <source>
        <dbReference type="SAM" id="Phobius"/>
    </source>
</evidence>
<keyword evidence="4" id="KW-1185">Reference proteome</keyword>
<dbReference type="InParanoid" id="A0A2K3DB61"/>
<gene>
    <name evidence="3" type="ORF">CHLRE_10g450926v5</name>
</gene>
<dbReference type="Proteomes" id="UP000006906">
    <property type="component" value="Chromosome 10"/>
</dbReference>
<dbReference type="RefSeq" id="XP_042920363.1">
    <property type="nucleotide sequence ID" value="XM_043066966.1"/>
</dbReference>
<dbReference type="AlphaFoldDB" id="A0A2K3DB61"/>
<evidence type="ECO:0000313" key="4">
    <source>
        <dbReference type="Proteomes" id="UP000006906"/>
    </source>
</evidence>
<evidence type="ECO:0000256" key="1">
    <source>
        <dbReference type="SAM" id="MobiDB-lite"/>
    </source>
</evidence>
<feature type="region of interest" description="Disordered" evidence="1">
    <location>
        <begin position="190"/>
        <end position="218"/>
    </location>
</feature>
<keyword evidence="2" id="KW-0472">Membrane</keyword>
<dbReference type="EMBL" id="CM008971">
    <property type="protein sequence ID" value="PNW77769.1"/>
    <property type="molecule type" value="Genomic_DNA"/>
</dbReference>
<evidence type="ECO:0000313" key="3">
    <source>
        <dbReference type="EMBL" id="PNW77769.1"/>
    </source>
</evidence>
<dbReference type="KEGG" id="cre:CHLRE_10g450926v5"/>
<reference evidence="3 4" key="1">
    <citation type="journal article" date="2007" name="Science">
        <title>The Chlamydomonas genome reveals the evolution of key animal and plant functions.</title>
        <authorList>
            <person name="Merchant S.S."/>
            <person name="Prochnik S.E."/>
            <person name="Vallon O."/>
            <person name="Harris E.H."/>
            <person name="Karpowicz S.J."/>
            <person name="Witman G.B."/>
            <person name="Terry A."/>
            <person name="Salamov A."/>
            <person name="Fritz-Laylin L.K."/>
            <person name="Marechal-Drouard L."/>
            <person name="Marshall W.F."/>
            <person name="Qu L.H."/>
            <person name="Nelson D.R."/>
            <person name="Sanderfoot A.A."/>
            <person name="Spalding M.H."/>
            <person name="Kapitonov V.V."/>
            <person name="Ren Q."/>
            <person name="Ferris P."/>
            <person name="Lindquist E."/>
            <person name="Shapiro H."/>
            <person name="Lucas S.M."/>
            <person name="Grimwood J."/>
            <person name="Schmutz J."/>
            <person name="Cardol P."/>
            <person name="Cerutti H."/>
            <person name="Chanfreau G."/>
            <person name="Chen C.L."/>
            <person name="Cognat V."/>
            <person name="Croft M.T."/>
            <person name="Dent R."/>
            <person name="Dutcher S."/>
            <person name="Fernandez E."/>
            <person name="Fukuzawa H."/>
            <person name="Gonzalez-Ballester D."/>
            <person name="Gonzalez-Halphen D."/>
            <person name="Hallmann A."/>
            <person name="Hanikenne M."/>
            <person name="Hippler M."/>
            <person name="Inwood W."/>
            <person name="Jabbari K."/>
            <person name="Kalanon M."/>
            <person name="Kuras R."/>
            <person name="Lefebvre P.A."/>
            <person name="Lemaire S.D."/>
            <person name="Lobanov A.V."/>
            <person name="Lohr M."/>
            <person name="Manuell A."/>
            <person name="Meier I."/>
            <person name="Mets L."/>
            <person name="Mittag M."/>
            <person name="Mittelmeier T."/>
            <person name="Moroney J.V."/>
            <person name="Moseley J."/>
            <person name="Napoli C."/>
            <person name="Nedelcu A.M."/>
            <person name="Niyogi K."/>
            <person name="Novoselov S.V."/>
            <person name="Paulsen I.T."/>
            <person name="Pazour G."/>
            <person name="Purton S."/>
            <person name="Ral J.P."/>
            <person name="Riano-Pachon D.M."/>
            <person name="Riekhof W."/>
            <person name="Rymarquis L."/>
            <person name="Schroda M."/>
            <person name="Stern D."/>
            <person name="Umen J."/>
            <person name="Willows R."/>
            <person name="Wilson N."/>
            <person name="Zimmer S.L."/>
            <person name="Allmer J."/>
            <person name="Balk J."/>
            <person name="Bisova K."/>
            <person name="Chen C.J."/>
            <person name="Elias M."/>
            <person name="Gendler K."/>
            <person name="Hauser C."/>
            <person name="Lamb M.R."/>
            <person name="Ledford H."/>
            <person name="Long J.C."/>
            <person name="Minagawa J."/>
            <person name="Page M.D."/>
            <person name="Pan J."/>
            <person name="Pootakham W."/>
            <person name="Roje S."/>
            <person name="Rose A."/>
            <person name="Stahlberg E."/>
            <person name="Terauchi A.M."/>
            <person name="Yang P."/>
            <person name="Ball S."/>
            <person name="Bowler C."/>
            <person name="Dieckmann C.L."/>
            <person name="Gladyshev V.N."/>
            <person name="Green P."/>
            <person name="Jorgensen R."/>
            <person name="Mayfield S."/>
            <person name="Mueller-Roeber B."/>
            <person name="Rajamani S."/>
            <person name="Sayre R.T."/>
            <person name="Brokstein P."/>
            <person name="Dubchak I."/>
            <person name="Goodstein D."/>
            <person name="Hornick L."/>
            <person name="Huang Y.W."/>
            <person name="Jhaveri J."/>
            <person name="Luo Y."/>
            <person name="Martinez D."/>
            <person name="Ngau W.C."/>
            <person name="Otillar B."/>
            <person name="Poliakov A."/>
            <person name="Porter A."/>
            <person name="Szajkowski L."/>
            <person name="Werner G."/>
            <person name="Zhou K."/>
            <person name="Grigoriev I.V."/>
            <person name="Rokhsar D.S."/>
            <person name="Grossman A.R."/>
        </authorList>
    </citation>
    <scope>NUCLEOTIDE SEQUENCE [LARGE SCALE GENOMIC DNA]</scope>
    <source>
        <strain evidence="4">CC-503</strain>
    </source>
</reference>
<name>A0A2K3DB61_CHLRE</name>
<accession>A0A2K3DB61</accession>
<feature type="transmembrane region" description="Helical" evidence="2">
    <location>
        <begin position="314"/>
        <end position="335"/>
    </location>
</feature>
<keyword evidence="2" id="KW-0812">Transmembrane</keyword>
<dbReference type="Gramene" id="PNW77769">
    <property type="protein sequence ID" value="PNW77769"/>
    <property type="gene ID" value="CHLRE_10g450926v5"/>
</dbReference>
<protein>
    <submittedName>
        <fullName evidence="3">Uncharacterized protein</fullName>
    </submittedName>
</protein>